<protein>
    <submittedName>
        <fullName evidence="6">Uncharacterized protein</fullName>
    </submittedName>
</protein>
<dbReference type="InterPro" id="IPR055530">
    <property type="entry name" value="DUF7104"/>
</dbReference>
<evidence type="ECO:0000256" key="4">
    <source>
        <dbReference type="SAM" id="MobiDB-lite"/>
    </source>
</evidence>
<dbReference type="OrthoDB" id="7464126at2759"/>
<dbReference type="PANTHER" id="PTHR24171:SF9">
    <property type="entry name" value="ANKYRIN REPEAT DOMAIN-CONTAINING PROTEIN 39"/>
    <property type="match status" value="1"/>
</dbReference>
<dbReference type="Proteomes" id="UP000191004">
    <property type="component" value="Unassembled WGS sequence"/>
</dbReference>
<evidence type="ECO:0000313" key="7">
    <source>
        <dbReference type="Proteomes" id="UP000191004"/>
    </source>
</evidence>
<accession>A0A1T3CV48</accession>
<dbReference type="InterPro" id="IPR002110">
    <property type="entry name" value="Ankyrin_rpt"/>
</dbReference>
<keyword evidence="7" id="KW-1185">Reference proteome</keyword>
<feature type="transmembrane region" description="Helical" evidence="5">
    <location>
        <begin position="7"/>
        <end position="26"/>
    </location>
</feature>
<name>A0A1T3CV48_9HYPO</name>
<proteinExistence type="predicted"/>
<dbReference type="PROSITE" id="PS50297">
    <property type="entry name" value="ANK_REP_REGION"/>
    <property type="match status" value="2"/>
</dbReference>
<dbReference type="InterPro" id="IPR036770">
    <property type="entry name" value="Ankyrin_rpt-contain_sf"/>
</dbReference>
<feature type="repeat" description="ANK" evidence="3">
    <location>
        <begin position="1018"/>
        <end position="1050"/>
    </location>
</feature>
<feature type="region of interest" description="Disordered" evidence="4">
    <location>
        <begin position="169"/>
        <end position="189"/>
    </location>
</feature>
<evidence type="ECO:0000256" key="3">
    <source>
        <dbReference type="PROSITE-ProRule" id="PRU00023"/>
    </source>
</evidence>
<dbReference type="EMBL" id="LVVK01000006">
    <property type="protein sequence ID" value="OPB44958.1"/>
    <property type="molecule type" value="Genomic_DNA"/>
</dbReference>
<dbReference type="Gene3D" id="1.25.40.20">
    <property type="entry name" value="Ankyrin repeat-containing domain"/>
    <property type="match status" value="1"/>
</dbReference>
<keyword evidence="5" id="KW-0472">Membrane</keyword>
<dbReference type="SMART" id="SM00248">
    <property type="entry name" value="ANK"/>
    <property type="match status" value="5"/>
</dbReference>
<dbReference type="Pfam" id="PF23397">
    <property type="entry name" value="DUF7104"/>
    <property type="match status" value="5"/>
</dbReference>
<feature type="transmembrane region" description="Helical" evidence="5">
    <location>
        <begin position="63"/>
        <end position="84"/>
    </location>
</feature>
<keyword evidence="1" id="KW-0677">Repeat</keyword>
<feature type="compositionally biased region" description="Basic and acidic residues" evidence="4">
    <location>
        <begin position="177"/>
        <end position="186"/>
    </location>
</feature>
<gene>
    <name evidence="6" type="ORF">A0O28_0090960</name>
</gene>
<sequence length="1413" mass="157747">MLSTNKAFLRIILVACLPTAVTASWWDDFANNLATDLTPLIALFGEQATKQFLSESTTFLDNFLFAMAPLGILTGVVSAIRVCGGPSLRAFIGRAQERGGIAEAELCSSTSRDVCELYHNGAIVRVFGRPKILEIVFDPELERKHDNESKNTVGINISREYFQMAKQNGAGWEEPGEEKPSHDAESRPSLTKNTFENFAPNPNLSLNIGIVKRSSFVYIGAAIVGFFAQTSVLVLSAVITYKLHWKKNGNSIDPWAFPFIFVGTVCVCFGMFLCATLVNDSTKERVFEWKHGPKKSSSTLYVVQPGNQVVGDQTFDPFLFSKPIKRYMTSWKVAQTSNSSSGTRKDKPSLNNFKNLSEETSVMVATVITILGFALQFVGLRAMHSVVSLLQLAVTLLMSMIRALLRTQRLSIDENILRDRPDEVSGHELDWMALQMARYANGSRYFWSVTVQVPTQHPQRSAENKNNKAWEYRARLAELTGRSDNAKSNLSSAWGNDLVSGRLQAQQLKKAIEGSLAILENHAKVGTDLANLSWILNIATGEYGETSYQIQNIKIDIQRLGSVWTVDPNHLEAIIGLWSWSVISDPRTEEVSFGLKASTAADKPMHWAIAAGTEGEIERSWREIQFWIERPNTVLTKFSTKSLLDDSMTATTATLEQILADEFDLSTLASMSNPYQRLFGLHGIDIRNGPPAIAVTRLESKNIPMFCSQDIYQSFLGTISTYLDFESETMVVTGNTMRLEHQLVTKLVDCFEASGLGSRQDASLVIIPTLQNYSLLPRTMEAIPAACRVAENFRKGDSFNEAEGVLRWIWGVMTELGEPRDTVLLELGELYRHALFSDRWQEFGKSGINWMHLQQETPVLRPESEVIARYVELEKRPRESQTGHHVLDAILQNERNETLWSISQLRDNNGGLPIDEESGRSVLSFLCEKGWLELVKIALEIGSVVNSIDKQGRTPLSYAAEQGSGLIVNVLIEANAFPDMEDSFRRSPLSYAAGNGQMAVIEKLLGDPRVHISTTDAQGRSPLHWAAASGHNGAIKYLVDHGASVYNVDSNEITPLVAALLNTGRSRLDRRRTADLLLQMNSKLDYAIHGKELWEWALQNSEFVCAEYILENHSRNDFAVAVNLVGHSPEYEVPPKRQNRHSTFPSPPEFQSGFKIRFFYNGIEEKNIKLETLLSVAKGNFDIEIACANGDSQEWTTITNSQEYQIIDMLLDEYQELSAIKKLVKAAATNTVSGIAIMSILFDRYESQIQLTEDSVEAAAGNAKQGQRIMELFFKQRGDQVPITEDVVKAAAGNILQGERIMELFLDQWGDQVPITDDVLKAAAASESGWLIVRPFFNRRGDQVPITEDVVKAAAGNTMEGYQVMKLFLDQWGDQVPITEDVLKAAAANERHGERIIELFLKRRKDLVPMIKK</sequence>
<keyword evidence="5" id="KW-1133">Transmembrane helix</keyword>
<feature type="transmembrane region" description="Helical" evidence="5">
    <location>
        <begin position="216"/>
        <end position="243"/>
    </location>
</feature>
<dbReference type="PANTHER" id="PTHR24171">
    <property type="entry name" value="ANKYRIN REPEAT DOMAIN-CONTAINING PROTEIN 39-RELATED"/>
    <property type="match status" value="1"/>
</dbReference>
<feature type="repeat" description="ANK" evidence="3">
    <location>
        <begin position="951"/>
        <end position="983"/>
    </location>
</feature>
<evidence type="ECO:0000256" key="5">
    <source>
        <dbReference type="SAM" id="Phobius"/>
    </source>
</evidence>
<evidence type="ECO:0000313" key="6">
    <source>
        <dbReference type="EMBL" id="OPB44958.1"/>
    </source>
</evidence>
<organism evidence="6 7">
    <name type="scientific">Trichoderma guizhouense</name>
    <dbReference type="NCBI Taxonomy" id="1491466"/>
    <lineage>
        <taxon>Eukaryota</taxon>
        <taxon>Fungi</taxon>
        <taxon>Dikarya</taxon>
        <taxon>Ascomycota</taxon>
        <taxon>Pezizomycotina</taxon>
        <taxon>Sordariomycetes</taxon>
        <taxon>Hypocreomycetidae</taxon>
        <taxon>Hypocreales</taxon>
        <taxon>Hypocreaceae</taxon>
        <taxon>Trichoderma</taxon>
    </lineage>
</organism>
<keyword evidence="2 3" id="KW-0040">ANK repeat</keyword>
<feature type="transmembrane region" description="Helical" evidence="5">
    <location>
        <begin position="362"/>
        <end position="380"/>
    </location>
</feature>
<dbReference type="Pfam" id="PF12796">
    <property type="entry name" value="Ank_2"/>
    <property type="match status" value="2"/>
</dbReference>
<evidence type="ECO:0000256" key="2">
    <source>
        <dbReference type="ARBA" id="ARBA00023043"/>
    </source>
</evidence>
<dbReference type="PROSITE" id="PS50088">
    <property type="entry name" value="ANK_REPEAT"/>
    <property type="match status" value="2"/>
</dbReference>
<dbReference type="Gene3D" id="1.20.5.340">
    <property type="match status" value="2"/>
</dbReference>
<dbReference type="SUPFAM" id="SSF48403">
    <property type="entry name" value="Ankyrin repeat"/>
    <property type="match status" value="1"/>
</dbReference>
<comment type="caution">
    <text evidence="6">The sequence shown here is derived from an EMBL/GenBank/DDBJ whole genome shotgun (WGS) entry which is preliminary data.</text>
</comment>
<keyword evidence="5" id="KW-0812">Transmembrane</keyword>
<reference evidence="6 7" key="1">
    <citation type="submission" date="2016-04" db="EMBL/GenBank/DDBJ databases">
        <title>Multiple horizontal gene transfer events from other fungi enriched the ability of the initially mycotrophic fungus Trichoderma (Ascomycota) to feed on dead plant biomass.</title>
        <authorList>
            <person name="Atanasova L."/>
            <person name="Chenthamara K."/>
            <person name="Zhang J."/>
            <person name="Grujic M."/>
            <person name="Henrissat B."/>
            <person name="Kuo A."/>
            <person name="Aertz A."/>
            <person name="Salamov A."/>
            <person name="Lipzen A."/>
            <person name="Labutti K."/>
            <person name="Barry K."/>
            <person name="Miao Y."/>
            <person name="Rahimi M.J."/>
            <person name="Shen Q."/>
            <person name="Grigoriev I.V."/>
            <person name="Kubicek C.P."/>
            <person name="Druzhinina I.S."/>
        </authorList>
    </citation>
    <scope>NUCLEOTIDE SEQUENCE [LARGE SCALE GENOMIC DNA]</scope>
    <source>
        <strain evidence="6 7">NJAU 4742</strain>
    </source>
</reference>
<evidence type="ECO:0000256" key="1">
    <source>
        <dbReference type="ARBA" id="ARBA00022737"/>
    </source>
</evidence>
<feature type="transmembrane region" description="Helical" evidence="5">
    <location>
        <begin position="255"/>
        <end position="278"/>
    </location>
</feature>